<protein>
    <submittedName>
        <fullName evidence="1">Uncharacterized protein</fullName>
    </submittedName>
</protein>
<keyword evidence="2" id="KW-1185">Reference proteome</keyword>
<organism evidence="1 2">
    <name type="scientific">Dolichospermum flos-aquae UHCC 0037</name>
    <dbReference type="NCBI Taxonomy" id="2590026"/>
    <lineage>
        <taxon>Bacteria</taxon>
        <taxon>Bacillati</taxon>
        <taxon>Cyanobacteriota</taxon>
        <taxon>Cyanophyceae</taxon>
        <taxon>Nostocales</taxon>
        <taxon>Aphanizomenonaceae</taxon>
        <taxon>Dolichospermum</taxon>
    </lineage>
</organism>
<dbReference type="Proteomes" id="UP001517388">
    <property type="component" value="Unassembled WGS sequence"/>
</dbReference>
<sequence length="43" mass="5294">MAKLEEYQQYIQNLLKQHASMVWDKRIQAQTIFDIENNHYQLI</sequence>
<name>A0ACC7S6R4_DOLFA</name>
<reference evidence="2" key="1">
    <citation type="journal article" date="2020" name="Toxins">
        <title>Phylogenomic Analysis of Secondary Metabolism in the Toxic Cyanobacterial Genera Anabaena, Dolichospermum and Aphanizomenon.</title>
        <authorList>
            <person name="Oesterholm J."/>
            <person name="Popin R.V."/>
            <person name="Fewer D.P."/>
            <person name="Sivonen K."/>
        </authorList>
    </citation>
    <scope>NUCLEOTIDE SEQUENCE [LARGE SCALE GENOMIC DNA]</scope>
    <source>
        <strain evidence="2">UHCC 0037</strain>
    </source>
</reference>
<dbReference type="EMBL" id="VILF01000003">
    <property type="protein sequence ID" value="MTJ43701.1"/>
    <property type="molecule type" value="Genomic_DNA"/>
</dbReference>
<proteinExistence type="predicted"/>
<gene>
    <name evidence="1" type="ORF">FJR39_11060</name>
</gene>
<accession>A0ACC7S6R4</accession>
<comment type="caution">
    <text evidence="1">The sequence shown here is derived from an EMBL/GenBank/DDBJ whole genome shotgun (WGS) entry which is preliminary data.</text>
</comment>
<evidence type="ECO:0000313" key="1">
    <source>
        <dbReference type="EMBL" id="MTJ43701.1"/>
    </source>
</evidence>
<evidence type="ECO:0000313" key="2">
    <source>
        <dbReference type="Proteomes" id="UP001517388"/>
    </source>
</evidence>